<dbReference type="InterPro" id="IPR039447">
    <property type="entry name" value="UreH-like_TM_dom"/>
</dbReference>
<dbReference type="CDD" id="cd00371">
    <property type="entry name" value="HMA"/>
    <property type="match status" value="1"/>
</dbReference>
<keyword evidence="6" id="KW-1185">Reference proteome</keyword>
<evidence type="ECO:0000313" key="5">
    <source>
        <dbReference type="EMBL" id="KAB1436619.1"/>
    </source>
</evidence>
<gene>
    <name evidence="5" type="ORF">F7O84_14475</name>
</gene>
<dbReference type="PANTHER" id="PTHR42208:SF1">
    <property type="entry name" value="HEAVY METAL TRANSPORTER"/>
    <property type="match status" value="1"/>
</dbReference>
<dbReference type="Proteomes" id="UP000461768">
    <property type="component" value="Unassembled WGS sequence"/>
</dbReference>
<feature type="transmembrane region" description="Helical" evidence="3">
    <location>
        <begin position="277"/>
        <end position="300"/>
    </location>
</feature>
<evidence type="ECO:0000256" key="3">
    <source>
        <dbReference type="SAM" id="Phobius"/>
    </source>
</evidence>
<dbReference type="Pfam" id="PF00403">
    <property type="entry name" value="HMA"/>
    <property type="match status" value="1"/>
</dbReference>
<dbReference type="EMBL" id="WAGX01000006">
    <property type="protein sequence ID" value="KAB1436619.1"/>
    <property type="molecule type" value="Genomic_DNA"/>
</dbReference>
<feature type="transmembrane region" description="Helical" evidence="3">
    <location>
        <begin position="200"/>
        <end position="223"/>
    </location>
</feature>
<keyword evidence="3" id="KW-0812">Transmembrane</keyword>
<feature type="region of interest" description="Disordered" evidence="2">
    <location>
        <begin position="456"/>
        <end position="476"/>
    </location>
</feature>
<keyword evidence="3" id="KW-1133">Transmembrane helix</keyword>
<dbReference type="InterPro" id="IPR017969">
    <property type="entry name" value="Heavy-metal-associated_CS"/>
</dbReference>
<protein>
    <submittedName>
        <fullName evidence="5">Heavy metal transporter</fullName>
    </submittedName>
</protein>
<dbReference type="InterPro" id="IPR008972">
    <property type="entry name" value="Cupredoxin"/>
</dbReference>
<feature type="transmembrane region" description="Helical" evidence="3">
    <location>
        <begin position="85"/>
        <end position="108"/>
    </location>
</feature>
<dbReference type="Gene3D" id="3.30.70.100">
    <property type="match status" value="1"/>
</dbReference>
<sequence>MEAGVKSKKIRIGKMTCVNCQNKIEKKLRNTAGIKSVRVSYNEGSADITYDTDIISLKDITAMIHKMDYEVLPDSSKKTPDTNQAIGLMIIIISLYILLQQFGILNLLVPSQLAQTNMSYGMLFVIGLITSVHCVAMCGGINLSQCIPKSESITKDISPLSSLRPTFLYNLGRVCSYTIVGFLVGALGMVFTFSNTMQGVLKLIAGIFMIIMGINMLGIFPWLRKFNPRMPRIFARKINHKKSLSHGPFWVGLLNGLMPCGPLQAMQIYALSTGNPLTGALSMFLFSLGTVPLMFSLGALGSLLSKKFTQKIMTVGAVLVVVLGLSMISQGFSLSGVSISVALPSASNDSSGKTDSIKIEDGVQLVESTLSSGRYPAITVQANTPVKWTITAPDGSINGCNYKILIPEYNISYEFQPGENIIEFTPTKTGKVAYSCWMGMIRSSITVVDSNEDVGNSYDDTVTTKEGEDESSASSLTDDILLKPVPAGYNIPTDDIAVATMQDGYQQVTIELTDEGFKPAVIVVQSGVEVEWIIDNQATKANHFNLQVPLYKKQLPLNEAENPLYLYPMQDFDFSNADNTAYGYVKVVERLDDIDTQAIQDEVKNFQTLIWPQETFESETSTPSCH</sequence>
<dbReference type="FunFam" id="3.30.70.100:FF:000001">
    <property type="entry name" value="ATPase copper transporting beta"/>
    <property type="match status" value="1"/>
</dbReference>
<feature type="transmembrane region" description="Helical" evidence="3">
    <location>
        <begin position="120"/>
        <end position="143"/>
    </location>
</feature>
<dbReference type="SUPFAM" id="SSF49503">
    <property type="entry name" value="Cupredoxins"/>
    <property type="match status" value="1"/>
</dbReference>
<dbReference type="Pfam" id="PF13386">
    <property type="entry name" value="DsbD_2"/>
    <property type="match status" value="1"/>
</dbReference>
<comment type="caution">
    <text evidence="5">The sequence shown here is derived from an EMBL/GenBank/DDBJ whole genome shotgun (WGS) entry which is preliminary data.</text>
</comment>
<evidence type="ECO:0000256" key="1">
    <source>
        <dbReference type="ARBA" id="ARBA00022723"/>
    </source>
</evidence>
<accession>A0A7V7QIV3</accession>
<organism evidence="5 6">
    <name type="scientific">Candidatus Galacturonatibacter soehngenii</name>
    <dbReference type="NCBI Taxonomy" id="2307010"/>
    <lineage>
        <taxon>Bacteria</taxon>
        <taxon>Bacillati</taxon>
        <taxon>Bacillota</taxon>
        <taxon>Clostridia</taxon>
        <taxon>Lachnospirales</taxon>
        <taxon>Lachnospiraceae</taxon>
        <taxon>Candidatus Galacturonatibacter</taxon>
    </lineage>
</organism>
<evidence type="ECO:0000259" key="4">
    <source>
        <dbReference type="PROSITE" id="PS50846"/>
    </source>
</evidence>
<dbReference type="InterPro" id="IPR036163">
    <property type="entry name" value="HMA_dom_sf"/>
</dbReference>
<evidence type="ECO:0000313" key="6">
    <source>
        <dbReference type="Proteomes" id="UP000461768"/>
    </source>
</evidence>
<dbReference type="InterPro" id="IPR006121">
    <property type="entry name" value="HMA_dom"/>
</dbReference>
<dbReference type="PANTHER" id="PTHR42208">
    <property type="entry name" value="HEAVY METAL TRANSPORTER-RELATED"/>
    <property type="match status" value="1"/>
</dbReference>
<name>A0A7V7QIV3_9FIRM</name>
<reference evidence="5 6" key="1">
    <citation type="submission" date="2019-09" db="EMBL/GenBank/DDBJ databases">
        <authorList>
            <person name="Valk L.C."/>
        </authorList>
    </citation>
    <scope>NUCLEOTIDE SEQUENCE [LARGE SCALE GENOMIC DNA]</scope>
    <source>
        <strain evidence="5">GalUA</strain>
    </source>
</reference>
<dbReference type="PROSITE" id="PS01047">
    <property type="entry name" value="HMA_1"/>
    <property type="match status" value="1"/>
</dbReference>
<proteinExistence type="predicted"/>
<keyword evidence="3" id="KW-0472">Membrane</keyword>
<dbReference type="Gene3D" id="2.60.40.420">
    <property type="entry name" value="Cupredoxins - blue copper proteins"/>
    <property type="match status" value="2"/>
</dbReference>
<reference evidence="5 6" key="2">
    <citation type="submission" date="2020-02" db="EMBL/GenBank/DDBJ databases">
        <title>Candidatus Galacturonibacter soehngenii shows hetero-acetogenic catabolism of galacturonic acid but lacks a canonical carbon monoxide dehydrogenase/acetyl-CoA synthase complex.</title>
        <authorList>
            <person name="Diender M."/>
            <person name="Stouten G.R."/>
            <person name="Petersen J.F."/>
            <person name="Nielsen P.H."/>
            <person name="Dueholm M.S."/>
            <person name="Pronk J.T."/>
            <person name="Van Loosdrecht M.C.M."/>
        </authorList>
    </citation>
    <scope>NUCLEOTIDE SEQUENCE [LARGE SCALE GENOMIC DNA]</scope>
    <source>
        <strain evidence="5">GalUA</strain>
    </source>
</reference>
<dbReference type="GO" id="GO:0046872">
    <property type="term" value="F:metal ion binding"/>
    <property type="evidence" value="ECO:0007669"/>
    <property type="project" value="UniProtKB-KW"/>
</dbReference>
<feature type="transmembrane region" description="Helical" evidence="3">
    <location>
        <begin position="244"/>
        <end position="265"/>
    </location>
</feature>
<feature type="transmembrane region" description="Helical" evidence="3">
    <location>
        <begin position="174"/>
        <end position="194"/>
    </location>
</feature>
<keyword evidence="1" id="KW-0479">Metal-binding</keyword>
<dbReference type="PROSITE" id="PS50846">
    <property type="entry name" value="HMA_2"/>
    <property type="match status" value="1"/>
</dbReference>
<evidence type="ECO:0000256" key="2">
    <source>
        <dbReference type="SAM" id="MobiDB-lite"/>
    </source>
</evidence>
<feature type="domain" description="HMA" evidence="4">
    <location>
        <begin position="6"/>
        <end position="72"/>
    </location>
</feature>
<dbReference type="SUPFAM" id="SSF55008">
    <property type="entry name" value="HMA, heavy metal-associated domain"/>
    <property type="match status" value="1"/>
</dbReference>
<dbReference type="OrthoDB" id="9800141at2"/>
<dbReference type="AlphaFoldDB" id="A0A7V7QIV3"/>
<feature type="transmembrane region" description="Helical" evidence="3">
    <location>
        <begin position="312"/>
        <end position="332"/>
    </location>
</feature>